<organism evidence="3 4">
    <name type="scientific">Hevea brasiliensis</name>
    <name type="common">Para rubber tree</name>
    <name type="synonym">Siphonia brasiliensis</name>
    <dbReference type="NCBI Taxonomy" id="3981"/>
    <lineage>
        <taxon>Eukaryota</taxon>
        <taxon>Viridiplantae</taxon>
        <taxon>Streptophyta</taxon>
        <taxon>Embryophyta</taxon>
        <taxon>Tracheophyta</taxon>
        <taxon>Spermatophyta</taxon>
        <taxon>Magnoliopsida</taxon>
        <taxon>eudicotyledons</taxon>
        <taxon>Gunneridae</taxon>
        <taxon>Pentapetalae</taxon>
        <taxon>rosids</taxon>
        <taxon>fabids</taxon>
        <taxon>Malpighiales</taxon>
        <taxon>Euphorbiaceae</taxon>
        <taxon>Crotonoideae</taxon>
        <taxon>Micrandreae</taxon>
        <taxon>Hevea</taxon>
    </lineage>
</organism>
<dbReference type="SUPFAM" id="SSF50129">
    <property type="entry name" value="GroES-like"/>
    <property type="match status" value="1"/>
</dbReference>
<proteinExistence type="predicted"/>
<dbReference type="InterPro" id="IPR011032">
    <property type="entry name" value="GroES-like_sf"/>
</dbReference>
<comment type="caution">
    <text evidence="3">The sequence shown here is derived from an EMBL/GenBank/DDBJ whole genome shotgun (WGS) entry which is preliminary data.</text>
</comment>
<protein>
    <recommendedName>
        <fullName evidence="5">Alcohol dehydrogenase N-terminal domain-containing protein</fullName>
    </recommendedName>
</protein>
<dbReference type="PANTHER" id="PTHR48106:SF13">
    <property type="entry name" value="QUINONE OXIDOREDUCTASE-RELATED"/>
    <property type="match status" value="1"/>
</dbReference>
<evidence type="ECO:0000313" key="4">
    <source>
        <dbReference type="Proteomes" id="UP001174677"/>
    </source>
</evidence>
<reference evidence="3" key="1">
    <citation type="journal article" date="2023" name="Plant Biotechnol. J.">
        <title>Chromosome-level wild Hevea brasiliensis genome provides new tools for genomic-assisted breeding and valuable loci to elevate rubber yield.</title>
        <authorList>
            <person name="Cheng H."/>
            <person name="Song X."/>
            <person name="Hu Y."/>
            <person name="Wu T."/>
            <person name="Yang Q."/>
            <person name="An Z."/>
            <person name="Feng S."/>
            <person name="Deng Z."/>
            <person name="Wu W."/>
            <person name="Zeng X."/>
            <person name="Tu M."/>
            <person name="Wang X."/>
            <person name="Huang H."/>
        </authorList>
    </citation>
    <scope>NUCLEOTIDE SEQUENCE</scope>
    <source>
        <strain evidence="3">MT/VB/25A 57/8</strain>
    </source>
</reference>
<evidence type="ECO:0000256" key="2">
    <source>
        <dbReference type="ARBA" id="ARBA00023002"/>
    </source>
</evidence>
<dbReference type="Gene3D" id="3.90.180.10">
    <property type="entry name" value="Medium-chain alcohol dehydrogenases, catalytic domain"/>
    <property type="match status" value="2"/>
</dbReference>
<evidence type="ECO:0000256" key="1">
    <source>
        <dbReference type="ARBA" id="ARBA00022857"/>
    </source>
</evidence>
<gene>
    <name evidence="3" type="ORF">P3X46_023651</name>
</gene>
<evidence type="ECO:0000313" key="3">
    <source>
        <dbReference type="EMBL" id="KAJ9164034.1"/>
    </source>
</evidence>
<dbReference type="PANTHER" id="PTHR48106">
    <property type="entry name" value="QUINONE OXIDOREDUCTASE PIG3-RELATED"/>
    <property type="match status" value="1"/>
</dbReference>
<evidence type="ECO:0008006" key="5">
    <source>
        <dbReference type="Google" id="ProtNLM"/>
    </source>
</evidence>
<dbReference type="Gene3D" id="3.40.50.720">
    <property type="entry name" value="NAD(P)-binding Rossmann-like Domain"/>
    <property type="match status" value="2"/>
</dbReference>
<dbReference type="Pfam" id="PF13602">
    <property type="entry name" value="ADH_zinc_N_2"/>
    <property type="match status" value="1"/>
</dbReference>
<keyword evidence="1" id="KW-0521">NADP</keyword>
<accession>A0ABQ9LDG9</accession>
<sequence>MEAVGEGVAVGPGLTGRKAGDIVVYAGISMDSFTEEQILLANKVVPVPSSISPVIAASVMTKGMTAQFLVRRCFKGSLACLKTRGYTVSFGRSSGTPDPLPLSGLAPKALFLTRPSLMFYTETREELLETAAEVFANIVSGVLRVRVNHTYPLSEAAQAHAELRVKKHLGHCIDTVKQMYSYQLY</sequence>
<name>A0ABQ9LDG9_HEVBR</name>
<dbReference type="EMBL" id="JARPOI010000013">
    <property type="protein sequence ID" value="KAJ9164034.1"/>
    <property type="molecule type" value="Genomic_DNA"/>
</dbReference>
<keyword evidence="4" id="KW-1185">Reference proteome</keyword>
<dbReference type="Proteomes" id="UP001174677">
    <property type="component" value="Chromosome 13"/>
</dbReference>
<keyword evidence="2" id="KW-0560">Oxidoreductase</keyword>